<feature type="domain" description="AIR12 DOMON" evidence="3">
    <location>
        <begin position="144"/>
        <end position="244"/>
    </location>
</feature>
<keyword evidence="2" id="KW-0472">Membrane</keyword>
<feature type="transmembrane region" description="Helical" evidence="2">
    <location>
        <begin position="56"/>
        <end position="79"/>
    </location>
</feature>
<dbReference type="RefSeq" id="XP_015892486.2">
    <property type="nucleotide sequence ID" value="XM_016037000.4"/>
</dbReference>
<dbReference type="Proteomes" id="UP001652623">
    <property type="component" value="Chromosome 9"/>
</dbReference>
<reference evidence="5" key="1">
    <citation type="submission" date="2025-08" db="UniProtKB">
        <authorList>
            <consortium name="RefSeq"/>
        </authorList>
    </citation>
    <scope>IDENTIFICATION</scope>
    <source>
        <tissue evidence="5">Seedling</tissue>
    </source>
</reference>
<evidence type="ECO:0000256" key="2">
    <source>
        <dbReference type="SAM" id="Phobius"/>
    </source>
</evidence>
<keyword evidence="4" id="KW-1185">Reference proteome</keyword>
<evidence type="ECO:0000313" key="5">
    <source>
        <dbReference type="RefSeq" id="XP_015892486.2"/>
    </source>
</evidence>
<sequence>MNNGYSAQIPHTPSNFTVIHYIIPFPCISKIQLFFSHSHSKISLSLSLSLSLSSMASISLSFSILGISLWLSVLISPAYSLDCTSQKFTNKKIYANCSDLPVLSSYLHWTYNATNSSLSVAFVAHPPNPDSWVGWGINPTGTGMPGAQALVAVKQSEGSFVVKTYNLSSYKSIMPANLSFDVWDKSAEYANGTVTIFASVKVPKDAEKLNYIWQVGPGVNKTNGFLIVHDFKPANLASKATLSLVANTSTTDGNNSTSSGNNTTNGNSGSGGISRFGDAKTFGLYLGLLFVLVNLLTF</sequence>
<dbReference type="KEGG" id="zju:107426738"/>
<dbReference type="CDD" id="cd09629">
    <property type="entry name" value="DOMON_CIL1_like"/>
    <property type="match status" value="1"/>
</dbReference>
<dbReference type="PANTHER" id="PTHR23130:SF157">
    <property type="entry name" value="AUXIN-INDUCED IN ROOT CULTURES PROTEIN 12"/>
    <property type="match status" value="1"/>
</dbReference>
<dbReference type="InterPro" id="IPR045265">
    <property type="entry name" value="AIR12_DOMON"/>
</dbReference>
<dbReference type="AlphaFoldDB" id="A0A6P4ADK3"/>
<evidence type="ECO:0000256" key="1">
    <source>
        <dbReference type="SAM" id="MobiDB-lite"/>
    </source>
</evidence>
<dbReference type="GO" id="GO:0016020">
    <property type="term" value="C:membrane"/>
    <property type="evidence" value="ECO:0007669"/>
    <property type="project" value="UniProtKB-SubCell"/>
</dbReference>
<accession>A0A6P4ADK3</accession>
<feature type="compositionally biased region" description="Low complexity" evidence="1">
    <location>
        <begin position="249"/>
        <end position="267"/>
    </location>
</feature>
<organism evidence="4 5">
    <name type="scientific">Ziziphus jujuba</name>
    <name type="common">Chinese jujube</name>
    <name type="synonym">Ziziphus sativa</name>
    <dbReference type="NCBI Taxonomy" id="326968"/>
    <lineage>
        <taxon>Eukaryota</taxon>
        <taxon>Viridiplantae</taxon>
        <taxon>Streptophyta</taxon>
        <taxon>Embryophyta</taxon>
        <taxon>Tracheophyta</taxon>
        <taxon>Spermatophyta</taxon>
        <taxon>Magnoliopsida</taxon>
        <taxon>eudicotyledons</taxon>
        <taxon>Gunneridae</taxon>
        <taxon>Pentapetalae</taxon>
        <taxon>rosids</taxon>
        <taxon>fabids</taxon>
        <taxon>Rosales</taxon>
        <taxon>Rhamnaceae</taxon>
        <taxon>Paliureae</taxon>
        <taxon>Ziziphus</taxon>
    </lineage>
</organism>
<gene>
    <name evidence="5" type="primary">LOC107426738</name>
</gene>
<dbReference type="Pfam" id="PF04526">
    <property type="entry name" value="DUF568"/>
    <property type="match status" value="1"/>
</dbReference>
<name>A0A6P4ADK3_ZIZJJ</name>
<dbReference type="InParanoid" id="A0A6P4ADK3"/>
<dbReference type="GeneID" id="107426738"/>
<dbReference type="PANTHER" id="PTHR23130">
    <property type="entry name" value="CYTOCHROME B561 AND DOMON DOMAIN-CONTAINING PROTEIN"/>
    <property type="match status" value="1"/>
</dbReference>
<keyword evidence="2" id="KW-0812">Transmembrane</keyword>
<evidence type="ECO:0000313" key="4">
    <source>
        <dbReference type="Proteomes" id="UP001652623"/>
    </source>
</evidence>
<feature type="transmembrane region" description="Helical" evidence="2">
    <location>
        <begin position="18"/>
        <end position="35"/>
    </location>
</feature>
<proteinExistence type="predicted"/>
<keyword evidence="2" id="KW-1133">Transmembrane helix</keyword>
<feature type="region of interest" description="Disordered" evidence="1">
    <location>
        <begin position="249"/>
        <end position="270"/>
    </location>
</feature>
<evidence type="ECO:0000259" key="3">
    <source>
        <dbReference type="Pfam" id="PF04526"/>
    </source>
</evidence>
<protein>
    <submittedName>
        <fullName evidence="5">Auxin-induced in root cultures protein 12</fullName>
    </submittedName>
</protein>